<dbReference type="Pfam" id="PF15979">
    <property type="entry name" value="Glyco_hydro_115"/>
    <property type="match status" value="1"/>
</dbReference>
<dbReference type="OrthoDB" id="4849794at2759"/>
<dbReference type="PANTHER" id="PTHR37842">
    <property type="match status" value="1"/>
</dbReference>
<dbReference type="InterPro" id="IPR042301">
    <property type="entry name" value="GH115_sf"/>
</dbReference>
<dbReference type="InterPro" id="IPR029018">
    <property type="entry name" value="Hex-like_dom2"/>
</dbReference>
<reference evidence="4" key="1">
    <citation type="submission" date="2022-09" db="EMBL/GenBank/DDBJ databases">
        <title>Fusarium specimens isolated from Avocado Roots.</title>
        <authorList>
            <person name="Stajich J."/>
            <person name="Roper C."/>
            <person name="Heimlech-Rivalta G."/>
        </authorList>
    </citation>
    <scope>NUCLEOTIDE SEQUENCE</scope>
    <source>
        <strain evidence="4">CF00136</strain>
    </source>
</reference>
<name>A0A9W8VEQ8_9HYPO</name>
<dbReference type="Pfam" id="PF17829">
    <property type="entry name" value="GH115_C"/>
    <property type="match status" value="1"/>
</dbReference>
<dbReference type="Gene3D" id="2.60.120.1620">
    <property type="match status" value="1"/>
</dbReference>
<keyword evidence="5" id="KW-1185">Reference proteome</keyword>
<organism evidence="4 5">
    <name type="scientific">Fusarium torreyae</name>
    <dbReference type="NCBI Taxonomy" id="1237075"/>
    <lineage>
        <taxon>Eukaryota</taxon>
        <taxon>Fungi</taxon>
        <taxon>Dikarya</taxon>
        <taxon>Ascomycota</taxon>
        <taxon>Pezizomycotina</taxon>
        <taxon>Sordariomycetes</taxon>
        <taxon>Hypocreomycetidae</taxon>
        <taxon>Hypocreales</taxon>
        <taxon>Nectriaceae</taxon>
        <taxon>Fusarium</taxon>
    </lineage>
</organism>
<dbReference type="Gene3D" id="3.20.20.520">
    <property type="entry name" value="Glycosyl hydrolase family 115"/>
    <property type="match status" value="1"/>
</dbReference>
<dbReference type="PANTHER" id="PTHR37842:SF2">
    <property type="entry name" value="GYLCOSYL HYDROLASE 115 C-TERMINAL DOMAIN-CONTAINING PROTEIN"/>
    <property type="match status" value="1"/>
</dbReference>
<protein>
    <recommendedName>
        <fullName evidence="3">Gylcosyl hydrolase 115 C-terminal domain-containing protein</fullName>
    </recommendedName>
</protein>
<feature type="signal peptide" evidence="2">
    <location>
        <begin position="1"/>
        <end position="18"/>
    </location>
</feature>
<proteinExistence type="predicted"/>
<dbReference type="InterPro" id="IPR041437">
    <property type="entry name" value="GH115_C"/>
</dbReference>
<sequence>MNVYFILLLLCSLSSALLEEPLVAFEASEGAFELQGATIVYDEKDPVGIEIAVKSLAGDLEQITGSKSDILSWQALSGNHSLPAVVIAATINSSLVQSLQKDNRIDVSDVKGKWETFKTIPIEFPFPGIRNGLLINRVDSHLFIGWADIPATKHERIYALPITTIHGEPSVKYRGIFINDEAPGLTGWWARNSNRTDYTLDAEFYKHVFDLLVRLKANYLWPAMWASFVPKPGRIFFTDDPRNQQLADDYGIVVSTSHHEPMQRASNEWDADKDGEWSWVTNKDAVADFMEEGVRRAGKNESYFTLGMRGPNDGPMDAEDPVSALKEVFKKQRAILAKYHGNLSESNQVWTIYKEVYTYYAAGLVPPEDVTLMFTDDNWGNVQRLPTESERKRSGGIGLYYHFEYVGNPKSWKWHNTNNLPKVFKELSQAHERGADRIWIMNVGDIKPMEIPLSFSMDIAWNISNFDFDKIPRYLGALAARDFGEDYAGEIADALLRHSHLVGMRKFEITTPDTYSILNYHEAERILAEWKNLADNVLEIQKKIPENLRDGLYHLLTYPVLAGYNYHLIVIGQGRNYQSAVERRNSANTLAQEILEAFEEDYDLVLQYDKLADGKWAGMMSTPKFDTGVEKWHPPSRDVLTNLSYVQMRQEFDYGFGNLGIYAEGSRSAATQGRICASIDPVNPTKGTYSPKLPPMDLYGPQTRHIDLFHRGDYRTNIQWSCNVSHPWIKVSPTSGTLSKDQSEQRLNVSINWPQVPKDFENTTNVRVEWDSGSYFDVISIPIRNKQAPKDFVGFPEASNYIAIEGPHFQRSSKGHVTFKQLEYLGRRSESGSIALRPYNPAWKSSNVTQAAWVEYDIYIFNSSSQTNATIIINSGLDTDPDLPMKYSLTLSDSSKSADFKRVLSDPEVPGDTPKDWRATVADHVWVRNITLGKLEPGKHTLRWQVNSPEVYLEKIVVWLQGEPAQSYLGPPETRRVG</sequence>
<evidence type="ECO:0000256" key="1">
    <source>
        <dbReference type="ARBA" id="ARBA00022801"/>
    </source>
</evidence>
<evidence type="ECO:0000256" key="2">
    <source>
        <dbReference type="SAM" id="SignalP"/>
    </source>
</evidence>
<evidence type="ECO:0000313" key="4">
    <source>
        <dbReference type="EMBL" id="KAJ4256039.1"/>
    </source>
</evidence>
<feature type="domain" description="Gylcosyl hydrolase 115 C-terminal" evidence="3">
    <location>
        <begin position="794"/>
        <end position="973"/>
    </location>
</feature>
<dbReference type="AlphaFoldDB" id="A0A9W8VEQ8"/>
<accession>A0A9W8VEQ8</accession>
<feature type="chain" id="PRO_5040907985" description="Gylcosyl hydrolase 115 C-terminal domain-containing protein" evidence="2">
    <location>
        <begin position="19"/>
        <end position="978"/>
    </location>
</feature>
<dbReference type="Gene3D" id="3.30.379.10">
    <property type="entry name" value="Chitobiase/beta-hexosaminidase domain 2-like"/>
    <property type="match status" value="1"/>
</dbReference>
<dbReference type="GO" id="GO:0016787">
    <property type="term" value="F:hydrolase activity"/>
    <property type="evidence" value="ECO:0007669"/>
    <property type="project" value="UniProtKB-KW"/>
</dbReference>
<gene>
    <name evidence="4" type="ORF">NW762_009113</name>
</gene>
<dbReference type="Gene3D" id="1.20.58.2150">
    <property type="match status" value="1"/>
</dbReference>
<dbReference type="Proteomes" id="UP001152049">
    <property type="component" value="Unassembled WGS sequence"/>
</dbReference>
<keyword evidence="2" id="KW-0732">Signal</keyword>
<keyword evidence="1" id="KW-0378">Hydrolase</keyword>
<dbReference type="InterPro" id="IPR031924">
    <property type="entry name" value="GH115"/>
</dbReference>
<dbReference type="EMBL" id="JAOQAZ010000019">
    <property type="protein sequence ID" value="KAJ4256039.1"/>
    <property type="molecule type" value="Genomic_DNA"/>
</dbReference>
<comment type="caution">
    <text evidence="4">The sequence shown here is derived from an EMBL/GenBank/DDBJ whole genome shotgun (WGS) entry which is preliminary data.</text>
</comment>
<evidence type="ECO:0000259" key="3">
    <source>
        <dbReference type="Pfam" id="PF17829"/>
    </source>
</evidence>
<evidence type="ECO:0000313" key="5">
    <source>
        <dbReference type="Proteomes" id="UP001152049"/>
    </source>
</evidence>